<evidence type="ECO:0000313" key="1">
    <source>
        <dbReference type="EMBL" id="JAH88286.1"/>
    </source>
</evidence>
<name>A0A0E9WDB6_ANGAN</name>
<proteinExistence type="predicted"/>
<dbReference type="EMBL" id="GBXM01020291">
    <property type="protein sequence ID" value="JAH88286.1"/>
    <property type="molecule type" value="Transcribed_RNA"/>
</dbReference>
<organism evidence="1">
    <name type="scientific">Anguilla anguilla</name>
    <name type="common">European freshwater eel</name>
    <name type="synonym">Muraena anguilla</name>
    <dbReference type="NCBI Taxonomy" id="7936"/>
    <lineage>
        <taxon>Eukaryota</taxon>
        <taxon>Metazoa</taxon>
        <taxon>Chordata</taxon>
        <taxon>Craniata</taxon>
        <taxon>Vertebrata</taxon>
        <taxon>Euteleostomi</taxon>
        <taxon>Actinopterygii</taxon>
        <taxon>Neopterygii</taxon>
        <taxon>Teleostei</taxon>
        <taxon>Anguilliformes</taxon>
        <taxon>Anguillidae</taxon>
        <taxon>Anguilla</taxon>
    </lineage>
</organism>
<protein>
    <submittedName>
        <fullName evidence="1">Uncharacterized protein</fullName>
    </submittedName>
</protein>
<reference evidence="1" key="2">
    <citation type="journal article" date="2015" name="Fish Shellfish Immunol.">
        <title>Early steps in the European eel (Anguilla anguilla)-Vibrio vulnificus interaction in the gills: Role of the RtxA13 toxin.</title>
        <authorList>
            <person name="Callol A."/>
            <person name="Pajuelo D."/>
            <person name="Ebbesson L."/>
            <person name="Teles M."/>
            <person name="MacKenzie S."/>
            <person name="Amaro C."/>
        </authorList>
    </citation>
    <scope>NUCLEOTIDE SEQUENCE</scope>
</reference>
<dbReference type="AlphaFoldDB" id="A0A0E9WDB6"/>
<reference evidence="1" key="1">
    <citation type="submission" date="2014-11" db="EMBL/GenBank/DDBJ databases">
        <authorList>
            <person name="Amaro Gonzalez C."/>
        </authorList>
    </citation>
    <scope>NUCLEOTIDE SEQUENCE</scope>
</reference>
<accession>A0A0E9WDB6</accession>
<sequence>MSLMPTSPVLWHNLGPVECLWMVSVTFRCPVASKNTLAAEIYTQPLHTNKWRLQTQEGRQVEQYLSNCGKTASHPKSISILDTVLPVFRGQPAILEQPRQNTNHSNTHTFISSA</sequence>